<dbReference type="Pfam" id="PF00126">
    <property type="entry name" value="HTH_1"/>
    <property type="match status" value="1"/>
</dbReference>
<evidence type="ECO:0000313" key="6">
    <source>
        <dbReference type="EMBL" id="SIO16191.1"/>
    </source>
</evidence>
<dbReference type="OrthoDB" id="9813056at2"/>
<keyword evidence="2" id="KW-0805">Transcription regulation</keyword>
<dbReference type="Proteomes" id="UP000185151">
    <property type="component" value="Unassembled WGS sequence"/>
</dbReference>
<keyword evidence="3" id="KW-0238">DNA-binding</keyword>
<dbReference type="GO" id="GO:0043565">
    <property type="term" value="F:sequence-specific DNA binding"/>
    <property type="evidence" value="ECO:0007669"/>
    <property type="project" value="TreeGrafter"/>
</dbReference>
<dbReference type="GO" id="GO:0003700">
    <property type="term" value="F:DNA-binding transcription factor activity"/>
    <property type="evidence" value="ECO:0007669"/>
    <property type="project" value="InterPro"/>
</dbReference>
<protein>
    <submittedName>
        <fullName evidence="6">Transcriptional regulator, LysR family</fullName>
    </submittedName>
</protein>
<evidence type="ECO:0000313" key="7">
    <source>
        <dbReference type="Proteomes" id="UP000185151"/>
    </source>
</evidence>
<dbReference type="InterPro" id="IPR000847">
    <property type="entry name" value="LysR_HTH_N"/>
</dbReference>
<reference evidence="6 7" key="1">
    <citation type="submission" date="2016-11" db="EMBL/GenBank/DDBJ databases">
        <authorList>
            <person name="Jaros S."/>
            <person name="Januszkiewicz K."/>
            <person name="Wedrychowicz H."/>
        </authorList>
    </citation>
    <scope>NUCLEOTIDE SEQUENCE [LARGE SCALE GENOMIC DNA]</scope>
    <source>
        <strain evidence="6 7">GAS95</strain>
    </source>
</reference>
<dbReference type="SUPFAM" id="SSF46785">
    <property type="entry name" value="Winged helix' DNA-binding domain"/>
    <property type="match status" value="1"/>
</dbReference>
<dbReference type="GO" id="GO:0006351">
    <property type="term" value="P:DNA-templated transcription"/>
    <property type="evidence" value="ECO:0007669"/>
    <property type="project" value="TreeGrafter"/>
</dbReference>
<dbReference type="PANTHER" id="PTHR30537:SF1">
    <property type="entry name" value="HTH-TYPE TRANSCRIPTIONAL REGULATOR PGRR"/>
    <property type="match status" value="1"/>
</dbReference>
<dbReference type="InterPro" id="IPR005119">
    <property type="entry name" value="LysR_subst-bd"/>
</dbReference>
<dbReference type="PANTHER" id="PTHR30537">
    <property type="entry name" value="HTH-TYPE TRANSCRIPTIONAL REGULATOR"/>
    <property type="match status" value="1"/>
</dbReference>
<dbReference type="PROSITE" id="PS50931">
    <property type="entry name" value="HTH_LYSR"/>
    <property type="match status" value="1"/>
</dbReference>
<evidence type="ECO:0000256" key="2">
    <source>
        <dbReference type="ARBA" id="ARBA00023015"/>
    </source>
</evidence>
<feature type="domain" description="HTH lysR-type" evidence="5">
    <location>
        <begin position="8"/>
        <end position="64"/>
    </location>
</feature>
<evidence type="ECO:0000256" key="4">
    <source>
        <dbReference type="ARBA" id="ARBA00023163"/>
    </source>
</evidence>
<dbReference type="InterPro" id="IPR058163">
    <property type="entry name" value="LysR-type_TF_proteobact-type"/>
</dbReference>
<proteinExistence type="inferred from homology"/>
<dbReference type="Gene3D" id="1.10.10.10">
    <property type="entry name" value="Winged helix-like DNA-binding domain superfamily/Winged helix DNA-binding domain"/>
    <property type="match status" value="1"/>
</dbReference>
<dbReference type="SUPFAM" id="SSF53850">
    <property type="entry name" value="Periplasmic binding protein-like II"/>
    <property type="match status" value="1"/>
</dbReference>
<comment type="similarity">
    <text evidence="1">Belongs to the LysR transcriptional regulatory family.</text>
</comment>
<accession>A0A1N6H8P7</accession>
<dbReference type="EMBL" id="FSRU01000001">
    <property type="protein sequence ID" value="SIO16191.1"/>
    <property type="molecule type" value="Genomic_DNA"/>
</dbReference>
<dbReference type="Gene3D" id="3.40.190.290">
    <property type="match status" value="1"/>
</dbReference>
<dbReference type="CDD" id="cd08474">
    <property type="entry name" value="PBP2_CrgA_like_5"/>
    <property type="match status" value="1"/>
</dbReference>
<evidence type="ECO:0000259" key="5">
    <source>
        <dbReference type="PROSITE" id="PS50931"/>
    </source>
</evidence>
<keyword evidence="7" id="KW-1185">Reference proteome</keyword>
<dbReference type="Pfam" id="PF03466">
    <property type="entry name" value="LysR_substrate"/>
    <property type="match status" value="1"/>
</dbReference>
<name>A0A1N6H8P7_9BURK</name>
<keyword evidence="4" id="KW-0804">Transcription</keyword>
<evidence type="ECO:0000256" key="3">
    <source>
        <dbReference type="ARBA" id="ARBA00023125"/>
    </source>
</evidence>
<dbReference type="InterPro" id="IPR036388">
    <property type="entry name" value="WH-like_DNA-bd_sf"/>
</dbReference>
<dbReference type="RefSeq" id="WP_074294698.1">
    <property type="nucleotide sequence ID" value="NZ_FSRU01000001.1"/>
</dbReference>
<dbReference type="AlphaFoldDB" id="A0A1N6H8P7"/>
<dbReference type="InterPro" id="IPR036390">
    <property type="entry name" value="WH_DNA-bd_sf"/>
</dbReference>
<organism evidence="6 7">
    <name type="scientific">Paraburkholderia phenazinium</name>
    <dbReference type="NCBI Taxonomy" id="60549"/>
    <lineage>
        <taxon>Bacteria</taxon>
        <taxon>Pseudomonadati</taxon>
        <taxon>Pseudomonadota</taxon>
        <taxon>Betaproteobacteria</taxon>
        <taxon>Burkholderiales</taxon>
        <taxon>Burkholderiaceae</taxon>
        <taxon>Paraburkholderia</taxon>
    </lineage>
</organism>
<sequence>MRNLTRSDLTELNVFLSLTRSRSFRVSSLELDVSSSAISHSLRNLENRLGVKLMNRTSRSVVPTVLGETLAKQLEVGFESIGTALDALEQHRNFPVGRLRLNIPYDASVLLLHPVLAGFVTAYPSIDLDIAVDDRIVDIVADGFDAGIRYGNSVPRDMVAVPLTQPLRWVVVGSPAYLARRGRPLRPADLRSHACVRMRLGDKTLYKWELEKGNEFERIDVPGPICVNNTQSVLNAVTNGIGLGYCLERHARDFVRTGQLEIVLADWAALGEPLMMYYTSRRQPAPGLKQLIETIQTAEGVN</sequence>
<evidence type="ECO:0000256" key="1">
    <source>
        <dbReference type="ARBA" id="ARBA00009437"/>
    </source>
</evidence>
<gene>
    <name evidence="6" type="ORF">SAMN05444165_1233</name>
</gene>